<sequence>MTLQARLQDYIHAPGNISFGLWRAFRSQTREGDGPYRFVDGEMVERFLDLDEDKQELVCEGLGPSVEDMRNMMEELRRMH</sequence>
<evidence type="ECO:0000313" key="2">
    <source>
        <dbReference type="Proteomes" id="UP000036403"/>
    </source>
</evidence>
<protein>
    <submittedName>
        <fullName evidence="1">Dna damage-binding protein 1</fullName>
    </submittedName>
</protein>
<accession>A0A0J7JVF1</accession>
<dbReference type="PaxDb" id="67767-A0A0J7JVF1"/>
<dbReference type="OrthoDB" id="433457at2759"/>
<comment type="caution">
    <text evidence="1">The sequence shown here is derived from an EMBL/GenBank/DDBJ whole genome shotgun (WGS) entry which is preliminary data.</text>
</comment>
<dbReference type="EMBL" id="LBMM01030991">
    <property type="protein sequence ID" value="KMQ81841.1"/>
    <property type="molecule type" value="Genomic_DNA"/>
</dbReference>
<dbReference type="AlphaFoldDB" id="A0A0J7JVF1"/>
<name>A0A0J7JVF1_LASNI</name>
<keyword evidence="2" id="KW-1185">Reference proteome</keyword>
<dbReference type="Gene3D" id="1.10.150.910">
    <property type="match status" value="1"/>
</dbReference>
<evidence type="ECO:0000313" key="1">
    <source>
        <dbReference type="EMBL" id="KMQ81841.1"/>
    </source>
</evidence>
<reference evidence="1 2" key="1">
    <citation type="submission" date="2015-04" db="EMBL/GenBank/DDBJ databases">
        <title>Lasius niger genome sequencing.</title>
        <authorList>
            <person name="Konorov E.A."/>
            <person name="Nikitin M.A."/>
            <person name="Kirill M.V."/>
            <person name="Chang P."/>
        </authorList>
    </citation>
    <scope>NUCLEOTIDE SEQUENCE [LARGE SCALE GENOMIC DNA]</scope>
    <source>
        <tissue evidence="1">Whole</tissue>
    </source>
</reference>
<organism evidence="1 2">
    <name type="scientific">Lasius niger</name>
    <name type="common">Black garden ant</name>
    <dbReference type="NCBI Taxonomy" id="67767"/>
    <lineage>
        <taxon>Eukaryota</taxon>
        <taxon>Metazoa</taxon>
        <taxon>Ecdysozoa</taxon>
        <taxon>Arthropoda</taxon>
        <taxon>Hexapoda</taxon>
        <taxon>Insecta</taxon>
        <taxon>Pterygota</taxon>
        <taxon>Neoptera</taxon>
        <taxon>Endopterygota</taxon>
        <taxon>Hymenoptera</taxon>
        <taxon>Apocrita</taxon>
        <taxon>Aculeata</taxon>
        <taxon>Formicoidea</taxon>
        <taxon>Formicidae</taxon>
        <taxon>Formicinae</taxon>
        <taxon>Lasius</taxon>
        <taxon>Lasius</taxon>
    </lineage>
</organism>
<dbReference type="Proteomes" id="UP000036403">
    <property type="component" value="Unassembled WGS sequence"/>
</dbReference>
<gene>
    <name evidence="1" type="ORF">RF55_25020</name>
</gene>
<dbReference type="STRING" id="67767.A0A0J7JVF1"/>
<proteinExistence type="predicted"/>